<feature type="non-terminal residue" evidence="1">
    <location>
        <position position="127"/>
    </location>
</feature>
<proteinExistence type="predicted"/>
<sequence>MPLKTFQKLEAVPNAAAHHLAVRVVVYKTMYGLTVERQKDQVEATHLVSSTGMGKLPAPCKFCVGETERPGVIYYEDLTDVKKTKKIGLTLCKLDQVVAAYEQFLLSLEAKQDQNLLEIICQAFRNK</sequence>
<gene>
    <name evidence="1" type="ORF">L345_10828</name>
</gene>
<dbReference type="Proteomes" id="UP000018936">
    <property type="component" value="Unassembled WGS sequence"/>
</dbReference>
<evidence type="ECO:0000313" key="2">
    <source>
        <dbReference type="Proteomes" id="UP000018936"/>
    </source>
</evidence>
<keyword evidence="2" id="KW-1185">Reference proteome</keyword>
<reference evidence="1 2" key="1">
    <citation type="journal article" date="2013" name="Proc. Natl. Acad. Sci. U.S.A.">
        <title>The king cobra genome reveals dynamic gene evolution and adaptation in the snake venom system.</title>
        <authorList>
            <person name="Vonk F.J."/>
            <person name="Casewell N.R."/>
            <person name="Henkel C.V."/>
            <person name="Heimberg A.M."/>
            <person name="Jansen H.J."/>
            <person name="McCleary R.J."/>
            <person name="Kerkkamp H.M."/>
            <person name="Vos R.A."/>
            <person name="Guerreiro I."/>
            <person name="Calvete J.J."/>
            <person name="Wuster W."/>
            <person name="Woods A.E."/>
            <person name="Logan J.M."/>
            <person name="Harrison R.A."/>
            <person name="Castoe T.A."/>
            <person name="de Koning A.P."/>
            <person name="Pollock D.D."/>
            <person name="Yandell M."/>
            <person name="Calderon D."/>
            <person name="Renjifo C."/>
            <person name="Currier R.B."/>
            <person name="Salgado D."/>
            <person name="Pla D."/>
            <person name="Sanz L."/>
            <person name="Hyder A.S."/>
            <person name="Ribeiro J.M."/>
            <person name="Arntzen J.W."/>
            <person name="van den Thillart G.E."/>
            <person name="Boetzer M."/>
            <person name="Pirovano W."/>
            <person name="Dirks R.P."/>
            <person name="Spaink H.P."/>
            <person name="Duboule D."/>
            <person name="McGlinn E."/>
            <person name="Kini R.M."/>
            <person name="Richardson M.K."/>
        </authorList>
    </citation>
    <scope>NUCLEOTIDE SEQUENCE</scope>
    <source>
        <tissue evidence="1">Blood</tissue>
    </source>
</reference>
<dbReference type="EMBL" id="AZIM01002757">
    <property type="protein sequence ID" value="ETE63411.1"/>
    <property type="molecule type" value="Genomic_DNA"/>
</dbReference>
<organism evidence="1 2">
    <name type="scientific">Ophiophagus hannah</name>
    <name type="common">King cobra</name>
    <name type="synonym">Naja hannah</name>
    <dbReference type="NCBI Taxonomy" id="8665"/>
    <lineage>
        <taxon>Eukaryota</taxon>
        <taxon>Metazoa</taxon>
        <taxon>Chordata</taxon>
        <taxon>Craniata</taxon>
        <taxon>Vertebrata</taxon>
        <taxon>Euteleostomi</taxon>
        <taxon>Lepidosauria</taxon>
        <taxon>Squamata</taxon>
        <taxon>Bifurcata</taxon>
        <taxon>Unidentata</taxon>
        <taxon>Episquamata</taxon>
        <taxon>Toxicofera</taxon>
        <taxon>Serpentes</taxon>
        <taxon>Colubroidea</taxon>
        <taxon>Elapidae</taxon>
        <taxon>Elapinae</taxon>
        <taxon>Ophiophagus</taxon>
    </lineage>
</organism>
<comment type="caution">
    <text evidence="1">The sequence shown here is derived from an EMBL/GenBank/DDBJ whole genome shotgun (WGS) entry which is preliminary data.</text>
</comment>
<protein>
    <submittedName>
        <fullName evidence="1">Uncharacterized protein</fullName>
    </submittedName>
</protein>
<name>V8NN60_OPHHA</name>
<accession>V8NN60</accession>
<evidence type="ECO:0000313" key="1">
    <source>
        <dbReference type="EMBL" id="ETE63411.1"/>
    </source>
</evidence>
<feature type="non-terminal residue" evidence="1">
    <location>
        <position position="1"/>
    </location>
</feature>
<dbReference type="AlphaFoldDB" id="V8NN60"/>